<accession>A0A235HE47</accession>
<evidence type="ECO:0008006" key="4">
    <source>
        <dbReference type="Google" id="ProtNLM"/>
    </source>
</evidence>
<dbReference type="AlphaFoldDB" id="A0A235HE47"/>
<keyword evidence="1" id="KW-0812">Transmembrane</keyword>
<protein>
    <recommendedName>
        <fullName evidence="4">DUF2628 domain-containing protein</fullName>
    </recommendedName>
</protein>
<geneLocation type="plasmid" evidence="2">
    <name>unnamed</name>
</geneLocation>
<proteinExistence type="predicted"/>
<gene>
    <name evidence="2" type="ORF">CHT98_11970</name>
</gene>
<keyword evidence="1" id="KW-1133">Transmembrane helix</keyword>
<keyword evidence="1" id="KW-0472">Membrane</keyword>
<feature type="transmembrane region" description="Helical" evidence="1">
    <location>
        <begin position="50"/>
        <end position="74"/>
    </location>
</feature>
<dbReference type="RefSeq" id="WP_094303431.1">
    <property type="nucleotide sequence ID" value="NZ_NOWT01000009.1"/>
</dbReference>
<name>A0A235HE47_AZOBR</name>
<dbReference type="EMBL" id="NOWT01000009">
    <property type="protein sequence ID" value="OYD84081.1"/>
    <property type="molecule type" value="Genomic_DNA"/>
</dbReference>
<evidence type="ECO:0000256" key="1">
    <source>
        <dbReference type="SAM" id="Phobius"/>
    </source>
</evidence>
<evidence type="ECO:0000313" key="2">
    <source>
        <dbReference type="EMBL" id="OYD84081.1"/>
    </source>
</evidence>
<reference evidence="2 3" key="1">
    <citation type="submission" date="2017-07" db="EMBL/GenBank/DDBJ databases">
        <title>Whole genome sequence of Azospirillum brasilense 2A1, a potential biofertilizer strain.</title>
        <authorList>
            <person name="Fontana C.A."/>
            <person name="Toffoli L.M."/>
            <person name="Salazar S.M."/>
            <person name="Puglisi E."/>
            <person name="Pedraza R."/>
            <person name="Bassi D."/>
            <person name="Cocconcelli P.S."/>
        </authorList>
    </citation>
    <scope>NUCLEOTIDE SEQUENCE [LARGE SCALE GENOMIC DNA]</scope>
    <source>
        <strain evidence="2 3">2A1</strain>
        <plasmid evidence="2">unnamed</plasmid>
    </source>
</reference>
<comment type="caution">
    <text evidence="2">The sequence shown here is derived from an EMBL/GenBank/DDBJ whole genome shotgun (WGS) entry which is preliminary data.</text>
</comment>
<evidence type="ECO:0000313" key="3">
    <source>
        <dbReference type="Proteomes" id="UP000215367"/>
    </source>
</evidence>
<dbReference type="Proteomes" id="UP000215367">
    <property type="component" value="Unassembled WGS sequence"/>
</dbReference>
<feature type="transmembrane region" description="Helical" evidence="1">
    <location>
        <begin position="20"/>
        <end position="38"/>
    </location>
</feature>
<keyword evidence="2" id="KW-0614">Plasmid</keyword>
<sequence length="96" mass="10606">MAAAPSGMMFENPTNGQREAVTNREILWAFLLGPIYFAKKAEWLHAAIHAALILISIPLWPAGVLMTLGVWVGYACAAPTILEYRYQKMGWEKVAG</sequence>
<organism evidence="2 3">
    <name type="scientific">Azospirillum brasilense</name>
    <dbReference type="NCBI Taxonomy" id="192"/>
    <lineage>
        <taxon>Bacteria</taxon>
        <taxon>Pseudomonadati</taxon>
        <taxon>Pseudomonadota</taxon>
        <taxon>Alphaproteobacteria</taxon>
        <taxon>Rhodospirillales</taxon>
        <taxon>Azospirillaceae</taxon>
        <taxon>Azospirillum</taxon>
    </lineage>
</organism>